<gene>
    <name evidence="2" type="ORF">NCTC12112_00510</name>
</gene>
<feature type="transmembrane region" description="Helical" evidence="1">
    <location>
        <begin position="92"/>
        <end position="113"/>
    </location>
</feature>
<reference evidence="2 3" key="1">
    <citation type="submission" date="2018-06" db="EMBL/GenBank/DDBJ databases">
        <authorList>
            <consortium name="Pathogen Informatics"/>
            <person name="Doyle S."/>
        </authorList>
    </citation>
    <scope>NUCLEOTIDE SEQUENCE [LARGE SCALE GENOMIC DNA]</scope>
    <source>
        <strain evidence="2 3">NCTC12112</strain>
    </source>
</reference>
<evidence type="ECO:0008006" key="4">
    <source>
        <dbReference type="Google" id="ProtNLM"/>
    </source>
</evidence>
<sequence>MTNAGYMFLFLFLTVLFFAIGDFLGVFTKAKLSSVFVAMFLFLVGFMTKVIPADMIQKAGLSQSAAWSAPLLIFHMGTMINIKELIDEWRTVVMAIISMIVGIIAVFAVIPLVGKEAAVVSIPIINGGIIATQIMTGAAMEKGFQTVAALGTLVYAIQKFVGTPPASYFGMREGRKVLEQFRAGKIQAAAEDNKKAPVKEARITFAKKNEKYFTSFTCMAIAAGAAFISRMVQEKTGLNASITALLLGTVLSYSGAVPNAILDKAKVSGFLSFAVFASLIPSLAKISFGDLTTLGFQLLIIFAAFVVGTYILIYLLPTWKIVGSRDLAMGIAMAQLLGFPATYLIANEIATALTDDEEEKNAILKRIIPAYVVAGLASVTTISIIIAGIFVEFL</sequence>
<organism evidence="2 3">
    <name type="scientific">Fusobacterium ulcerans</name>
    <dbReference type="NCBI Taxonomy" id="861"/>
    <lineage>
        <taxon>Bacteria</taxon>
        <taxon>Fusobacteriati</taxon>
        <taxon>Fusobacteriota</taxon>
        <taxon>Fusobacteriia</taxon>
        <taxon>Fusobacteriales</taxon>
        <taxon>Fusobacteriaceae</taxon>
        <taxon>Fusobacterium</taxon>
    </lineage>
</organism>
<keyword evidence="1" id="KW-1133">Transmembrane helix</keyword>
<evidence type="ECO:0000313" key="3">
    <source>
        <dbReference type="Proteomes" id="UP000249008"/>
    </source>
</evidence>
<keyword evidence="1" id="KW-0472">Membrane</keyword>
<protein>
    <recommendedName>
        <fullName evidence="4">Permease</fullName>
    </recommendedName>
</protein>
<name>A0AAX1TNI3_9FUSO</name>
<dbReference type="RefSeq" id="WP_005978352.1">
    <property type="nucleotide sequence ID" value="NZ_CABKNW010000003.1"/>
</dbReference>
<proteinExistence type="predicted"/>
<dbReference type="InterPro" id="IPR049576">
    <property type="entry name" value="HDC-like"/>
</dbReference>
<feature type="transmembrane region" description="Helical" evidence="1">
    <location>
        <begin position="34"/>
        <end position="52"/>
    </location>
</feature>
<feature type="transmembrane region" description="Helical" evidence="1">
    <location>
        <begin position="294"/>
        <end position="315"/>
    </location>
</feature>
<dbReference type="AlphaFoldDB" id="A0AAX1TNI3"/>
<dbReference type="CDD" id="cd21416">
    <property type="entry name" value="HDC_protein"/>
    <property type="match status" value="1"/>
</dbReference>
<feature type="transmembrane region" description="Helical" evidence="1">
    <location>
        <begin position="64"/>
        <end position="80"/>
    </location>
</feature>
<dbReference type="EMBL" id="LS483487">
    <property type="protein sequence ID" value="SQJ00155.1"/>
    <property type="molecule type" value="Genomic_DNA"/>
</dbReference>
<keyword evidence="1" id="KW-0812">Transmembrane</keyword>
<feature type="transmembrane region" description="Helical" evidence="1">
    <location>
        <begin position="366"/>
        <end position="391"/>
    </location>
</feature>
<feature type="transmembrane region" description="Helical" evidence="1">
    <location>
        <begin position="119"/>
        <end position="140"/>
    </location>
</feature>
<dbReference type="KEGG" id="ful:C4N20_09785"/>
<feature type="transmembrane region" description="Helical" evidence="1">
    <location>
        <begin position="6"/>
        <end position="27"/>
    </location>
</feature>
<accession>A0AAX1TNI3</accession>
<evidence type="ECO:0000256" key="1">
    <source>
        <dbReference type="SAM" id="Phobius"/>
    </source>
</evidence>
<feature type="transmembrane region" description="Helical" evidence="1">
    <location>
        <begin position="238"/>
        <end position="257"/>
    </location>
</feature>
<evidence type="ECO:0000313" key="2">
    <source>
        <dbReference type="EMBL" id="SQJ00155.1"/>
    </source>
</evidence>
<feature type="transmembrane region" description="Helical" evidence="1">
    <location>
        <begin position="212"/>
        <end position="232"/>
    </location>
</feature>
<feature type="transmembrane region" description="Helical" evidence="1">
    <location>
        <begin position="269"/>
        <end position="288"/>
    </location>
</feature>
<dbReference type="Proteomes" id="UP000249008">
    <property type="component" value="Chromosome 1"/>
</dbReference>
<dbReference type="GeneID" id="78455101"/>